<dbReference type="RefSeq" id="WP_070249457.1">
    <property type="nucleotide sequence ID" value="NZ_LROM01000093.1"/>
</dbReference>
<name>A0A1E7WHB3_9BURK</name>
<keyword evidence="1" id="KW-1133">Transmembrane helix</keyword>
<dbReference type="EMBL" id="LROM01000093">
    <property type="protein sequence ID" value="OEZ97987.1"/>
    <property type="molecule type" value="Genomic_DNA"/>
</dbReference>
<reference evidence="3" key="1">
    <citation type="journal article" date="2016" name="Front. Microbiol.">
        <title>Molecular Keys to the Janthinobacterium and Duganella spp. Interaction with the Plant Pathogen Fusarium graminearum.</title>
        <authorList>
            <person name="Haack F.S."/>
            <person name="Poehlein A."/>
            <person name="Kroger C."/>
            <person name="Voigt C.A."/>
            <person name="Piepenbring M."/>
            <person name="Bode H.B."/>
            <person name="Daniel R."/>
            <person name="Schafer W."/>
            <person name="Streit W.R."/>
        </authorList>
    </citation>
    <scope>NUCLEOTIDE SEQUENCE [LARGE SCALE GENOMIC DNA]</scope>
    <source>
        <strain evidence="3">T54</strain>
    </source>
</reference>
<sequence length="111" mass="11915">MEKDSVGSIEGAGASERDAKGAALRQACLDAADGEQLVFVNGHDDAILGLVEVDGDARVLYDQSSIFRKLARRDGMDREGAEEFFIYNVAGAFIGAPGPLFLSRIRVRVGR</sequence>
<keyword evidence="3" id="KW-1185">Reference proteome</keyword>
<keyword evidence="1" id="KW-0472">Membrane</keyword>
<accession>A0A1E7WHB3</accession>
<dbReference type="Proteomes" id="UP000175989">
    <property type="component" value="Unassembled WGS sequence"/>
</dbReference>
<comment type="caution">
    <text evidence="2">The sequence shown here is derived from an EMBL/GenBank/DDBJ whole genome shotgun (WGS) entry which is preliminary data.</text>
</comment>
<evidence type="ECO:0000313" key="3">
    <source>
        <dbReference type="Proteomes" id="UP000175989"/>
    </source>
</evidence>
<dbReference type="OrthoDB" id="8779859at2"/>
<evidence type="ECO:0000313" key="2">
    <source>
        <dbReference type="EMBL" id="OEZ97987.1"/>
    </source>
</evidence>
<dbReference type="AlphaFoldDB" id="A0A1E7WHB3"/>
<protein>
    <submittedName>
        <fullName evidence="2">Uncharacterized protein</fullName>
    </submittedName>
</protein>
<keyword evidence="1" id="KW-0812">Transmembrane</keyword>
<gene>
    <name evidence="2" type="ORF">DUPY_32580</name>
</gene>
<proteinExistence type="predicted"/>
<organism evidence="2 3">
    <name type="scientific">Duganella phyllosphaerae</name>
    <dbReference type="NCBI Taxonomy" id="762836"/>
    <lineage>
        <taxon>Bacteria</taxon>
        <taxon>Pseudomonadati</taxon>
        <taxon>Pseudomonadota</taxon>
        <taxon>Betaproteobacteria</taxon>
        <taxon>Burkholderiales</taxon>
        <taxon>Oxalobacteraceae</taxon>
        <taxon>Telluria group</taxon>
        <taxon>Duganella</taxon>
    </lineage>
</organism>
<feature type="transmembrane region" description="Helical" evidence="1">
    <location>
        <begin position="84"/>
        <end position="102"/>
    </location>
</feature>
<evidence type="ECO:0000256" key="1">
    <source>
        <dbReference type="SAM" id="Phobius"/>
    </source>
</evidence>